<name>A0ABT6IKH8_9PSED</name>
<dbReference type="Proteomes" id="UP001157461">
    <property type="component" value="Unassembled WGS sequence"/>
</dbReference>
<dbReference type="RefSeq" id="WP_280309565.1">
    <property type="nucleotide sequence ID" value="NZ_JAPDIQ010000006.1"/>
</dbReference>
<organism evidence="1 2">
    <name type="scientific">Pseudomonas flavocrustae</name>
    <dbReference type="NCBI Taxonomy" id="2991719"/>
    <lineage>
        <taxon>Bacteria</taxon>
        <taxon>Pseudomonadati</taxon>
        <taxon>Pseudomonadota</taxon>
        <taxon>Gammaproteobacteria</taxon>
        <taxon>Pseudomonadales</taxon>
        <taxon>Pseudomonadaceae</taxon>
        <taxon>Pseudomonas</taxon>
    </lineage>
</organism>
<accession>A0ABT6IKH8</accession>
<evidence type="ECO:0000313" key="2">
    <source>
        <dbReference type="Proteomes" id="UP001157461"/>
    </source>
</evidence>
<dbReference type="EMBL" id="JAPDIQ010000006">
    <property type="protein sequence ID" value="MDH4764340.1"/>
    <property type="molecule type" value="Genomic_DNA"/>
</dbReference>
<sequence length="136" mass="14786">MDKLESVGAVWHLLHLVSLDKPPQGKPCNGCGLCCIAEVFDLGKELGDEEQCRALMPLRAGRFARGLVTDPYRFLSPDRLAPWRAIDQLAPGAQGEEALKSHFAGLLGTGRGCDADDEAIRAFQVEADANRQLPLM</sequence>
<evidence type="ECO:0000313" key="1">
    <source>
        <dbReference type="EMBL" id="MDH4764340.1"/>
    </source>
</evidence>
<proteinExistence type="predicted"/>
<comment type="caution">
    <text evidence="1">The sequence shown here is derived from an EMBL/GenBank/DDBJ whole genome shotgun (WGS) entry which is preliminary data.</text>
</comment>
<reference evidence="1 2" key="1">
    <citation type="submission" date="2022-10" db="EMBL/GenBank/DDBJ databases">
        <title>A novel Pseudomonas species, isolated from Passiflora incarnata leaves.</title>
        <authorList>
            <person name="Cueva-Yesquen L.G."/>
            <person name="Fantinatti-Garboggini F."/>
        </authorList>
    </citation>
    <scope>NUCLEOTIDE SEQUENCE [LARGE SCALE GENOMIC DNA]</scope>
    <source>
        <strain evidence="1 2">CBMAI 2609</strain>
    </source>
</reference>
<protein>
    <submittedName>
        <fullName evidence="1">Uncharacterized protein</fullName>
    </submittedName>
</protein>
<keyword evidence="2" id="KW-1185">Reference proteome</keyword>
<gene>
    <name evidence="1" type="ORF">OMP44_15735</name>
</gene>